<dbReference type="EMBL" id="JAEHOI010000002">
    <property type="protein sequence ID" value="MBK0421168.1"/>
    <property type="molecule type" value="Genomic_DNA"/>
</dbReference>
<dbReference type="PRINTS" id="PR00095">
    <property type="entry name" value="ANTSNTHASEI"/>
</dbReference>
<dbReference type="Pfam" id="PF00425">
    <property type="entry name" value="Chorismate_bind"/>
    <property type="match status" value="1"/>
</dbReference>
<feature type="domain" description="Chorismate-utilising enzyme C-terminal" evidence="2">
    <location>
        <begin position="130"/>
        <end position="384"/>
    </location>
</feature>
<accession>A0A934QBL5</accession>
<dbReference type="PANTHER" id="PTHR11236:SF18">
    <property type="entry name" value="AMINODEOXYCHORISMATE SYNTHASE"/>
    <property type="match status" value="1"/>
</dbReference>
<feature type="region of interest" description="Disordered" evidence="1">
    <location>
        <begin position="71"/>
        <end position="117"/>
    </location>
</feature>
<sequence length="399" mass="41734">MASGREPDQTPETQQGDACSTGIALRLDCVIAVDHDAGTVELRGDSDAAIDSWCRRHSVVLERLGMRGGMGGAGAMSVGRSGAEPGAATGPESGPEFGPEFGPELGPDSSAARASLHEPTGGLAWRSTDDDYLARIDACLRAIRDGDAYVLCLTDTLEGTARGGREPLDVFDRLRAAGPAIRGGVIVAGDRALVSASPERFLSVSGREIRTDPIKGTRPRDPDPVRDDALAAELASDPKEAAENLMIVDLMRNDLGRVCAPGSVRVEGFLRVESHPHVHQLVSTIAGRLAGENTVLDALTTCFPGGSMTGAPKRRAVEILAGLEDGPRGLYSGCFGWIDDSGDAELAMTIRSVELRGERILIGAGGGITADSAPLRELDEKHLKARSLVAALRGDSAAE</sequence>
<dbReference type="GO" id="GO:0000162">
    <property type="term" value="P:L-tryptophan biosynthetic process"/>
    <property type="evidence" value="ECO:0007669"/>
    <property type="project" value="TreeGrafter"/>
</dbReference>
<dbReference type="AlphaFoldDB" id="A0A934QBL5"/>
<reference evidence="3" key="1">
    <citation type="submission" date="2020-12" db="EMBL/GenBank/DDBJ databases">
        <title>Leucobacter sp. CAS2, isolated from Chromium sludge.</title>
        <authorList>
            <person name="Xu Z."/>
        </authorList>
    </citation>
    <scope>NUCLEOTIDE SEQUENCE</scope>
    <source>
        <strain evidence="3">CSA2</strain>
    </source>
</reference>
<evidence type="ECO:0000313" key="4">
    <source>
        <dbReference type="Proteomes" id="UP000618733"/>
    </source>
</evidence>
<gene>
    <name evidence="3" type="ORF">JD292_03610</name>
</gene>
<organism evidence="3 4">
    <name type="scientific">Leucobacter edaphi</name>
    <dbReference type="NCBI Taxonomy" id="2796472"/>
    <lineage>
        <taxon>Bacteria</taxon>
        <taxon>Bacillati</taxon>
        <taxon>Actinomycetota</taxon>
        <taxon>Actinomycetes</taxon>
        <taxon>Micrococcales</taxon>
        <taxon>Microbacteriaceae</taxon>
        <taxon>Leucobacter</taxon>
    </lineage>
</organism>
<dbReference type="GO" id="GO:0005737">
    <property type="term" value="C:cytoplasm"/>
    <property type="evidence" value="ECO:0007669"/>
    <property type="project" value="TreeGrafter"/>
</dbReference>
<protein>
    <submittedName>
        <fullName evidence="3">Anthranilate synthase component I family protein</fullName>
    </submittedName>
</protein>
<dbReference type="Proteomes" id="UP000618733">
    <property type="component" value="Unassembled WGS sequence"/>
</dbReference>
<dbReference type="InterPro" id="IPR015890">
    <property type="entry name" value="Chorismate_C"/>
</dbReference>
<dbReference type="InterPro" id="IPR005801">
    <property type="entry name" value="ADC_synthase"/>
</dbReference>
<evidence type="ECO:0000313" key="3">
    <source>
        <dbReference type="EMBL" id="MBK0421168.1"/>
    </source>
</evidence>
<comment type="caution">
    <text evidence="3">The sequence shown here is derived from an EMBL/GenBank/DDBJ whole genome shotgun (WGS) entry which is preliminary data.</text>
</comment>
<proteinExistence type="predicted"/>
<keyword evidence="4" id="KW-1185">Reference proteome</keyword>
<dbReference type="PANTHER" id="PTHR11236">
    <property type="entry name" value="AMINOBENZOATE/ANTHRANILATE SYNTHASE"/>
    <property type="match status" value="1"/>
</dbReference>
<dbReference type="GO" id="GO:0008153">
    <property type="term" value="P:4-aminobenzoate biosynthetic process"/>
    <property type="evidence" value="ECO:0007669"/>
    <property type="project" value="TreeGrafter"/>
</dbReference>
<dbReference type="GO" id="GO:0046820">
    <property type="term" value="F:4-amino-4-deoxychorismate synthase activity"/>
    <property type="evidence" value="ECO:0007669"/>
    <property type="project" value="TreeGrafter"/>
</dbReference>
<evidence type="ECO:0000259" key="2">
    <source>
        <dbReference type="Pfam" id="PF00425"/>
    </source>
</evidence>
<name>A0A934QBL5_9MICO</name>
<evidence type="ECO:0000256" key="1">
    <source>
        <dbReference type="SAM" id="MobiDB-lite"/>
    </source>
</evidence>
<dbReference type="InterPro" id="IPR019999">
    <property type="entry name" value="Anth_synth_I-like"/>
</dbReference>
<dbReference type="Gene3D" id="3.60.120.10">
    <property type="entry name" value="Anthranilate synthase"/>
    <property type="match status" value="1"/>
</dbReference>
<dbReference type="SUPFAM" id="SSF56322">
    <property type="entry name" value="ADC synthase"/>
    <property type="match status" value="1"/>
</dbReference>